<gene>
    <name evidence="1" type="ORF">IAC95_05885</name>
</gene>
<reference evidence="1" key="2">
    <citation type="journal article" date="2021" name="PeerJ">
        <title>Extensive microbial diversity within the chicken gut microbiome revealed by metagenomics and culture.</title>
        <authorList>
            <person name="Gilroy R."/>
            <person name="Ravi A."/>
            <person name="Getino M."/>
            <person name="Pursley I."/>
            <person name="Horton D.L."/>
            <person name="Alikhan N.F."/>
            <person name="Baker D."/>
            <person name="Gharbi K."/>
            <person name="Hall N."/>
            <person name="Watson M."/>
            <person name="Adriaenssens E.M."/>
            <person name="Foster-Nyarko E."/>
            <person name="Jarju S."/>
            <person name="Secka A."/>
            <person name="Antonio M."/>
            <person name="Oren A."/>
            <person name="Chaudhuri R.R."/>
            <person name="La Ragione R."/>
            <person name="Hildebrand F."/>
            <person name="Pallen M.J."/>
        </authorList>
    </citation>
    <scope>NUCLEOTIDE SEQUENCE</scope>
    <source>
        <strain evidence="1">CHK121-14286</strain>
    </source>
</reference>
<proteinExistence type="predicted"/>
<comment type="caution">
    <text evidence="1">The sequence shown here is derived from an EMBL/GenBank/DDBJ whole genome shotgun (WGS) entry which is preliminary data.</text>
</comment>
<accession>A0A9D1E5A7</accession>
<sequence length="211" mass="23595">MVKICSNAVFLRILQLNAVFLHNLQLCSNFSNLRCCFWAICGFRISFPSVGSFTLCRVVFVKSQNAFCGNRAKADASVKYCFHLCGVLPNNNGSAALPSNATLVAVSRFVGMVIGKFTVICKKNFSKLVFNKKPRAENMLKRYLCVGNKKTCLQKTRFVLSKITVAQRCQATQYLLLSAVLLEWSSASSPLYAKKLFQNLFSTKGQVRKNF</sequence>
<dbReference type="Proteomes" id="UP000824200">
    <property type="component" value="Unassembled WGS sequence"/>
</dbReference>
<organism evidence="1 2">
    <name type="scientific">Candidatus Fimimonas gallinarum</name>
    <dbReference type="NCBI Taxonomy" id="2840821"/>
    <lineage>
        <taxon>Bacteria</taxon>
        <taxon>Pseudomonadati</taxon>
        <taxon>Myxococcota</taxon>
        <taxon>Myxococcia</taxon>
        <taxon>Myxococcales</taxon>
        <taxon>Cystobacterineae</taxon>
        <taxon>Myxococcaceae</taxon>
        <taxon>Myxococcaceae incertae sedis</taxon>
        <taxon>Candidatus Fimimonas</taxon>
    </lineage>
</organism>
<evidence type="ECO:0000313" key="2">
    <source>
        <dbReference type="Proteomes" id="UP000824200"/>
    </source>
</evidence>
<dbReference type="EMBL" id="DVHL01000047">
    <property type="protein sequence ID" value="HIR66392.1"/>
    <property type="molecule type" value="Genomic_DNA"/>
</dbReference>
<reference evidence="1" key="1">
    <citation type="submission" date="2020-10" db="EMBL/GenBank/DDBJ databases">
        <authorList>
            <person name="Gilroy R."/>
        </authorList>
    </citation>
    <scope>NUCLEOTIDE SEQUENCE</scope>
    <source>
        <strain evidence="1">CHK121-14286</strain>
    </source>
</reference>
<evidence type="ECO:0000313" key="1">
    <source>
        <dbReference type="EMBL" id="HIR66392.1"/>
    </source>
</evidence>
<dbReference type="AlphaFoldDB" id="A0A9D1E5A7"/>
<name>A0A9D1E5A7_9BACT</name>
<protein>
    <submittedName>
        <fullName evidence="1">Uncharacterized protein</fullName>
    </submittedName>
</protein>